<protein>
    <submittedName>
        <fullName evidence="3">Putative cellulose-binding protein</fullName>
    </submittedName>
</protein>
<sequence>MTQPEHQFRVVMRGYDPAEVDRTVAELEARIAKTEQGVGELRARLQEAESKVEAGAGPAQPATFEHLGARVGQILGLADAEASELRDQVRAEVETHRKESEQASLVIRDEADQYAEQRRRDADAEATRIVTDAKRAADGERDAAERDAAARRQEAEAIHEQQRANAAKAASDFETTLAERRERTTAEFQEQQAATQAQLDAMAARVDEVKATAERQQAAAEAEARRIVEEAEGRATALVREARASADRVRADSDRELAAASQRRDSINAQLSNVRQMLQTLSGSATGFAVDPLPDVETAADEDDEAAPVELEKS</sequence>
<feature type="region of interest" description="Disordered" evidence="2">
    <location>
        <begin position="107"/>
        <end position="170"/>
    </location>
</feature>
<feature type="coiled-coil region" evidence="1">
    <location>
        <begin position="24"/>
        <end position="51"/>
    </location>
</feature>
<reference evidence="3" key="1">
    <citation type="submission" date="2015-08" db="EMBL/GenBank/DDBJ databases">
        <authorList>
            <person name="Babu N.S."/>
            <person name="Beckwith C.J."/>
            <person name="Beseler K.G."/>
            <person name="Brison A."/>
            <person name="Carone J.V."/>
            <person name="Caskin T.P."/>
            <person name="Diamond M."/>
            <person name="Durham M.E."/>
            <person name="Foxe J.M."/>
            <person name="Go M."/>
            <person name="Henderson B.A."/>
            <person name="Jones I.B."/>
            <person name="McGettigan J.A."/>
            <person name="Micheletti S.J."/>
            <person name="Nasrallah M.E."/>
            <person name="Ortiz D."/>
            <person name="Piller C.R."/>
            <person name="Privatt S.R."/>
            <person name="Schneider S.L."/>
            <person name="Sharp S."/>
            <person name="Smith T.C."/>
            <person name="Stanton J.D."/>
            <person name="Ullery H.E."/>
            <person name="Wilson R.J."/>
            <person name="Serrano M.G."/>
            <person name="Buck G."/>
            <person name="Lee V."/>
            <person name="Wang Y."/>
            <person name="Carvalho R."/>
            <person name="Voegtly L."/>
            <person name="Shi R."/>
            <person name="Duckworth R."/>
            <person name="Johnson A."/>
            <person name="Loviza R."/>
            <person name="Walstead R."/>
            <person name="Shah Z."/>
            <person name="Kiflezghi M."/>
            <person name="Wade K."/>
            <person name="Ball S.L."/>
            <person name="Bradley K.W."/>
            <person name="Asai D.J."/>
            <person name="Bowman C.A."/>
            <person name="Russell D.A."/>
            <person name="Pope W.H."/>
            <person name="Jacobs-Sera D."/>
            <person name="Hendrix R.W."/>
            <person name="Hatfull G.F."/>
        </authorList>
    </citation>
    <scope>NUCLEOTIDE SEQUENCE</scope>
</reference>
<dbReference type="Gene3D" id="6.10.250.660">
    <property type="match status" value="1"/>
</dbReference>
<feature type="region of interest" description="Disordered" evidence="2">
    <location>
        <begin position="242"/>
        <end position="266"/>
    </location>
</feature>
<dbReference type="InterPro" id="IPR019933">
    <property type="entry name" value="DivIVA_domain"/>
</dbReference>
<organism evidence="3">
    <name type="scientific">metagenome</name>
    <dbReference type="NCBI Taxonomy" id="256318"/>
    <lineage>
        <taxon>unclassified sequences</taxon>
        <taxon>metagenomes</taxon>
    </lineage>
</organism>
<evidence type="ECO:0000256" key="1">
    <source>
        <dbReference type="SAM" id="Coils"/>
    </source>
</evidence>
<proteinExistence type="predicted"/>
<evidence type="ECO:0000313" key="3">
    <source>
        <dbReference type="EMBL" id="CUR54841.1"/>
    </source>
</evidence>
<dbReference type="EMBL" id="CZKA01000015">
    <property type="protein sequence ID" value="CUR54841.1"/>
    <property type="molecule type" value="Genomic_DNA"/>
</dbReference>
<dbReference type="NCBIfam" id="TIGR03544">
    <property type="entry name" value="DivI1A_domain"/>
    <property type="match status" value="1"/>
</dbReference>
<feature type="compositionally biased region" description="Acidic residues" evidence="2">
    <location>
        <begin position="298"/>
        <end position="307"/>
    </location>
</feature>
<keyword evidence="1" id="KW-0175">Coiled coil</keyword>
<evidence type="ECO:0000256" key="2">
    <source>
        <dbReference type="SAM" id="MobiDB-lite"/>
    </source>
</evidence>
<accession>A0A2P2BYN8</accession>
<feature type="compositionally biased region" description="Basic and acidic residues" evidence="2">
    <location>
        <begin position="107"/>
        <end position="162"/>
    </location>
</feature>
<gene>
    <name evidence="3" type="ORF">NOCA2220032</name>
</gene>
<name>A0A2P2BYN8_9ZZZZ</name>
<dbReference type="AlphaFoldDB" id="A0A2P2BYN8"/>
<feature type="region of interest" description="Disordered" evidence="2">
    <location>
        <begin position="286"/>
        <end position="314"/>
    </location>
</feature>
<feature type="coiled-coil region" evidence="1">
    <location>
        <begin position="199"/>
        <end position="230"/>
    </location>
</feature>